<evidence type="ECO:0000313" key="3">
    <source>
        <dbReference type="Proteomes" id="UP000183180"/>
    </source>
</evidence>
<dbReference type="Pfam" id="PF17765">
    <property type="entry name" value="MLTR_LBD"/>
    <property type="match status" value="1"/>
</dbReference>
<name>A0A1H2KPU5_9ACTN</name>
<dbReference type="PANTHER" id="PTHR35010">
    <property type="entry name" value="BLL4672 PROTEIN-RELATED"/>
    <property type="match status" value="1"/>
</dbReference>
<dbReference type="AlphaFoldDB" id="A0A1H2KPU5"/>
<protein>
    <submittedName>
        <fullName evidence="2">Transcriptional regulator, contains XRE-family HTH domain</fullName>
    </submittedName>
</protein>
<dbReference type="Gene3D" id="3.30.450.180">
    <property type="match status" value="1"/>
</dbReference>
<sequence length="300" mass="33144">MPDQLEPSLADFLRAARGRLSPDDAGISDAGRRRVDGLRREELAMLAGVSVDYYTRLEQGRSKSASLEVLDAIADALQLDDSERTHLHTIARREPTRRRRADKPQRLHESTRELLATFDTALQPAFVLGRRLDVLGHNRLAGLLVADFENMPAAVRNQARFVFLDPHARDLYSDWDGVAADTAAMLRMDAGKHSDDPRLGALVGELSIHSPEFVKLWARNRVHERSVGTKRYHHPVVGDLTVAYQALTPGDDPEQTIFVYRTEPGSASRHALQLLSGIADVPSALPATETAVRRTPDAGA</sequence>
<accession>A0A1H2KPU5</accession>
<evidence type="ECO:0000259" key="1">
    <source>
        <dbReference type="PROSITE" id="PS50943"/>
    </source>
</evidence>
<dbReference type="InterPro" id="IPR041413">
    <property type="entry name" value="MLTR_LBD"/>
</dbReference>
<gene>
    <name evidence="2" type="ORF">SAMN04488548_1343487</name>
</gene>
<dbReference type="PROSITE" id="PS50943">
    <property type="entry name" value="HTH_CROC1"/>
    <property type="match status" value="1"/>
</dbReference>
<proteinExistence type="predicted"/>
<dbReference type="Proteomes" id="UP000183180">
    <property type="component" value="Unassembled WGS sequence"/>
</dbReference>
<dbReference type="InterPro" id="IPR010982">
    <property type="entry name" value="Lambda_DNA-bd_dom_sf"/>
</dbReference>
<dbReference type="InterPro" id="IPR001387">
    <property type="entry name" value="Cro/C1-type_HTH"/>
</dbReference>
<dbReference type="Pfam" id="PF13560">
    <property type="entry name" value="HTH_31"/>
    <property type="match status" value="1"/>
</dbReference>
<dbReference type="GO" id="GO:0003677">
    <property type="term" value="F:DNA binding"/>
    <property type="evidence" value="ECO:0007669"/>
    <property type="project" value="InterPro"/>
</dbReference>
<evidence type="ECO:0000313" key="2">
    <source>
        <dbReference type="EMBL" id="SDU70346.1"/>
    </source>
</evidence>
<feature type="domain" description="HTH cro/C1-type" evidence="1">
    <location>
        <begin position="37"/>
        <end position="84"/>
    </location>
</feature>
<dbReference type="CDD" id="cd00093">
    <property type="entry name" value="HTH_XRE"/>
    <property type="match status" value="1"/>
</dbReference>
<organism evidence="2 3">
    <name type="scientific">Gordonia westfalica</name>
    <dbReference type="NCBI Taxonomy" id="158898"/>
    <lineage>
        <taxon>Bacteria</taxon>
        <taxon>Bacillati</taxon>
        <taxon>Actinomycetota</taxon>
        <taxon>Actinomycetes</taxon>
        <taxon>Mycobacteriales</taxon>
        <taxon>Gordoniaceae</taxon>
        <taxon>Gordonia</taxon>
    </lineage>
</organism>
<dbReference type="STRING" id="158898.SAMN04488548_1343487"/>
<dbReference type="SUPFAM" id="SSF47413">
    <property type="entry name" value="lambda repressor-like DNA-binding domains"/>
    <property type="match status" value="1"/>
</dbReference>
<dbReference type="PANTHER" id="PTHR35010:SF2">
    <property type="entry name" value="BLL4672 PROTEIN"/>
    <property type="match status" value="1"/>
</dbReference>
<dbReference type="RefSeq" id="WP_074852108.1">
    <property type="nucleotide sequence ID" value="NZ_FNLM01000034.1"/>
</dbReference>
<dbReference type="SMART" id="SM00530">
    <property type="entry name" value="HTH_XRE"/>
    <property type="match status" value="1"/>
</dbReference>
<reference evidence="2 3" key="1">
    <citation type="submission" date="2016-10" db="EMBL/GenBank/DDBJ databases">
        <authorList>
            <person name="de Groot N.N."/>
        </authorList>
    </citation>
    <scope>NUCLEOTIDE SEQUENCE [LARGE SCALE GENOMIC DNA]</scope>
    <source>
        <strain evidence="2 3">DSM 44215</strain>
    </source>
</reference>
<dbReference type="OrthoDB" id="3608749at2"/>
<dbReference type="Gene3D" id="1.10.260.40">
    <property type="entry name" value="lambda repressor-like DNA-binding domains"/>
    <property type="match status" value="1"/>
</dbReference>
<dbReference type="EMBL" id="FNLM01000034">
    <property type="protein sequence ID" value="SDU70346.1"/>
    <property type="molecule type" value="Genomic_DNA"/>
</dbReference>